<gene>
    <name evidence="2" type="ORF">ASPGLDRAFT_1011431</name>
</gene>
<dbReference type="PANTHER" id="PTHR47843">
    <property type="entry name" value="BTB DOMAIN-CONTAINING PROTEIN-RELATED"/>
    <property type="match status" value="1"/>
</dbReference>
<dbReference type="GeneID" id="34455670"/>
<evidence type="ECO:0000313" key="2">
    <source>
        <dbReference type="EMBL" id="OJJ87970.1"/>
    </source>
</evidence>
<dbReference type="VEuPathDB" id="FungiDB:ASPGLDRAFT_1011431"/>
<proteinExistence type="predicted"/>
<keyword evidence="3" id="KW-1185">Reference proteome</keyword>
<dbReference type="PANTHER" id="PTHR47843:SF5">
    <property type="entry name" value="BTB_POZ DOMAIN PROTEIN"/>
    <property type="match status" value="1"/>
</dbReference>
<dbReference type="InterPro" id="IPR000210">
    <property type="entry name" value="BTB/POZ_dom"/>
</dbReference>
<evidence type="ECO:0000313" key="3">
    <source>
        <dbReference type="Proteomes" id="UP000184300"/>
    </source>
</evidence>
<dbReference type="Pfam" id="PF00651">
    <property type="entry name" value="BTB"/>
    <property type="match status" value="1"/>
</dbReference>
<accession>A0A1L9VVN6</accession>
<dbReference type="PROSITE" id="PS50097">
    <property type="entry name" value="BTB"/>
    <property type="match status" value="1"/>
</dbReference>
<dbReference type="RefSeq" id="XP_022404653.1">
    <property type="nucleotide sequence ID" value="XM_022539409.1"/>
</dbReference>
<dbReference type="SUPFAM" id="SSF54695">
    <property type="entry name" value="POZ domain"/>
    <property type="match status" value="1"/>
</dbReference>
<dbReference type="CDD" id="cd18186">
    <property type="entry name" value="BTB_POZ_ZBTB_KLHL-like"/>
    <property type="match status" value="1"/>
</dbReference>
<sequence length="213" mass="24020">MGEGFREFYLNPRYSDLKITCDGQTFPAHRVVVCSNSSYFAAACSDKFADGAAQEISITGFSPLQVKIMLQCLYMGYYTIKDEDVDVAALAVFGATKSLYRGITQRERIVIFHAQMYGVGACFQSRRLKFIAEQSFSDTFRQIKTVEAFTAAVEVIYSTTPESDRGLRKIVVQNMMDNNKGFDKVIGEVPKFATDLLISALCRIRRINESSRW</sequence>
<dbReference type="EMBL" id="KV878890">
    <property type="protein sequence ID" value="OJJ87970.1"/>
    <property type="molecule type" value="Genomic_DNA"/>
</dbReference>
<dbReference type="InterPro" id="IPR011333">
    <property type="entry name" value="SKP1/BTB/POZ_sf"/>
</dbReference>
<dbReference type="Proteomes" id="UP000184300">
    <property type="component" value="Unassembled WGS sequence"/>
</dbReference>
<feature type="domain" description="BTB" evidence="1">
    <location>
        <begin position="15"/>
        <end position="82"/>
    </location>
</feature>
<name>A0A1L9VVN6_ASPGL</name>
<protein>
    <recommendedName>
        <fullName evidence="1">BTB domain-containing protein</fullName>
    </recommendedName>
</protein>
<dbReference type="STRING" id="1160497.A0A1L9VVN6"/>
<dbReference type="Gene3D" id="3.30.710.10">
    <property type="entry name" value="Potassium Channel Kv1.1, Chain A"/>
    <property type="match status" value="1"/>
</dbReference>
<dbReference type="AlphaFoldDB" id="A0A1L9VVN6"/>
<organism evidence="2 3">
    <name type="scientific">Aspergillus glaucus CBS 516.65</name>
    <dbReference type="NCBI Taxonomy" id="1160497"/>
    <lineage>
        <taxon>Eukaryota</taxon>
        <taxon>Fungi</taxon>
        <taxon>Dikarya</taxon>
        <taxon>Ascomycota</taxon>
        <taxon>Pezizomycotina</taxon>
        <taxon>Eurotiomycetes</taxon>
        <taxon>Eurotiomycetidae</taxon>
        <taxon>Eurotiales</taxon>
        <taxon>Aspergillaceae</taxon>
        <taxon>Aspergillus</taxon>
        <taxon>Aspergillus subgen. Aspergillus</taxon>
    </lineage>
</organism>
<dbReference type="OrthoDB" id="6359816at2759"/>
<evidence type="ECO:0000259" key="1">
    <source>
        <dbReference type="PROSITE" id="PS50097"/>
    </source>
</evidence>
<reference evidence="3" key="1">
    <citation type="journal article" date="2017" name="Genome Biol.">
        <title>Comparative genomics reveals high biological diversity and specific adaptations in the industrially and medically important fungal genus Aspergillus.</title>
        <authorList>
            <person name="de Vries R.P."/>
            <person name="Riley R."/>
            <person name="Wiebenga A."/>
            <person name="Aguilar-Osorio G."/>
            <person name="Amillis S."/>
            <person name="Uchima C.A."/>
            <person name="Anderluh G."/>
            <person name="Asadollahi M."/>
            <person name="Askin M."/>
            <person name="Barry K."/>
            <person name="Battaglia E."/>
            <person name="Bayram O."/>
            <person name="Benocci T."/>
            <person name="Braus-Stromeyer S.A."/>
            <person name="Caldana C."/>
            <person name="Canovas D."/>
            <person name="Cerqueira G.C."/>
            <person name="Chen F."/>
            <person name="Chen W."/>
            <person name="Choi C."/>
            <person name="Clum A."/>
            <person name="Dos Santos R.A."/>
            <person name="Damasio A.R."/>
            <person name="Diallinas G."/>
            <person name="Emri T."/>
            <person name="Fekete E."/>
            <person name="Flipphi M."/>
            <person name="Freyberg S."/>
            <person name="Gallo A."/>
            <person name="Gournas C."/>
            <person name="Habgood R."/>
            <person name="Hainaut M."/>
            <person name="Harispe M.L."/>
            <person name="Henrissat B."/>
            <person name="Hilden K.S."/>
            <person name="Hope R."/>
            <person name="Hossain A."/>
            <person name="Karabika E."/>
            <person name="Karaffa L."/>
            <person name="Karanyi Z."/>
            <person name="Krasevec N."/>
            <person name="Kuo A."/>
            <person name="Kusch H."/>
            <person name="LaButti K."/>
            <person name="Lagendijk E.L."/>
            <person name="Lapidus A."/>
            <person name="Levasseur A."/>
            <person name="Lindquist E."/>
            <person name="Lipzen A."/>
            <person name="Logrieco A.F."/>
            <person name="MacCabe A."/>
            <person name="Maekelae M.R."/>
            <person name="Malavazi I."/>
            <person name="Melin P."/>
            <person name="Meyer V."/>
            <person name="Mielnichuk N."/>
            <person name="Miskei M."/>
            <person name="Molnar A.P."/>
            <person name="Mule G."/>
            <person name="Ngan C.Y."/>
            <person name="Orejas M."/>
            <person name="Orosz E."/>
            <person name="Ouedraogo J.P."/>
            <person name="Overkamp K.M."/>
            <person name="Park H.-S."/>
            <person name="Perrone G."/>
            <person name="Piumi F."/>
            <person name="Punt P.J."/>
            <person name="Ram A.F."/>
            <person name="Ramon A."/>
            <person name="Rauscher S."/>
            <person name="Record E."/>
            <person name="Riano-Pachon D.M."/>
            <person name="Robert V."/>
            <person name="Roehrig J."/>
            <person name="Ruller R."/>
            <person name="Salamov A."/>
            <person name="Salih N.S."/>
            <person name="Samson R.A."/>
            <person name="Sandor E."/>
            <person name="Sanguinetti M."/>
            <person name="Schuetze T."/>
            <person name="Sepcic K."/>
            <person name="Shelest E."/>
            <person name="Sherlock G."/>
            <person name="Sophianopoulou V."/>
            <person name="Squina F.M."/>
            <person name="Sun H."/>
            <person name="Susca A."/>
            <person name="Todd R.B."/>
            <person name="Tsang A."/>
            <person name="Unkles S.E."/>
            <person name="van de Wiele N."/>
            <person name="van Rossen-Uffink D."/>
            <person name="Oliveira J.V."/>
            <person name="Vesth T.C."/>
            <person name="Visser J."/>
            <person name="Yu J.-H."/>
            <person name="Zhou M."/>
            <person name="Andersen M.R."/>
            <person name="Archer D.B."/>
            <person name="Baker S.E."/>
            <person name="Benoit I."/>
            <person name="Brakhage A.A."/>
            <person name="Braus G.H."/>
            <person name="Fischer R."/>
            <person name="Frisvad J.C."/>
            <person name="Goldman G.H."/>
            <person name="Houbraken J."/>
            <person name="Oakley B."/>
            <person name="Pocsi I."/>
            <person name="Scazzocchio C."/>
            <person name="Seiboth B."/>
            <person name="vanKuyk P.A."/>
            <person name="Wortman J."/>
            <person name="Dyer P.S."/>
            <person name="Grigoriev I.V."/>
        </authorList>
    </citation>
    <scope>NUCLEOTIDE SEQUENCE [LARGE SCALE GENOMIC DNA]</scope>
    <source>
        <strain evidence="3">CBS 516.65</strain>
    </source>
</reference>